<evidence type="ECO:0000256" key="10">
    <source>
        <dbReference type="HAMAP-Rule" id="MF_01470"/>
    </source>
</evidence>
<evidence type="ECO:0000256" key="2">
    <source>
        <dbReference type="ARBA" id="ARBA00022723"/>
    </source>
</evidence>
<keyword evidence="12" id="KW-1185">Reference proteome</keyword>
<dbReference type="Proteomes" id="UP000680304">
    <property type="component" value="Unassembled WGS sequence"/>
</dbReference>
<evidence type="ECO:0000256" key="1">
    <source>
        <dbReference type="ARBA" id="ARBA00022722"/>
    </source>
</evidence>
<dbReference type="PANTHER" id="PTHR34353:SF2">
    <property type="entry name" value="CRISPR-ASSOCIATED ENDONUCLEASE CAS1 1"/>
    <property type="match status" value="1"/>
</dbReference>
<keyword evidence="5 10" id="KW-0460">Magnesium</keyword>
<evidence type="ECO:0000313" key="12">
    <source>
        <dbReference type="Proteomes" id="UP000680304"/>
    </source>
</evidence>
<comment type="caution">
    <text evidence="11">The sequence shown here is derived from an EMBL/GenBank/DDBJ whole genome shotgun (WGS) entry which is preliminary data.</text>
</comment>
<dbReference type="EMBL" id="BOVJ01000154">
    <property type="protein sequence ID" value="GIQ65811.1"/>
    <property type="molecule type" value="Genomic_DNA"/>
</dbReference>
<keyword evidence="8 10" id="KW-0464">Manganese</keyword>
<dbReference type="HAMAP" id="MF_01470">
    <property type="entry name" value="Cas1"/>
    <property type="match status" value="1"/>
</dbReference>
<evidence type="ECO:0000256" key="6">
    <source>
        <dbReference type="ARBA" id="ARBA00023118"/>
    </source>
</evidence>
<dbReference type="Gene3D" id="1.20.120.920">
    <property type="entry name" value="CRISPR-associated endonuclease Cas1, C-terminal domain"/>
    <property type="match status" value="1"/>
</dbReference>
<protein>
    <recommendedName>
        <fullName evidence="10">CRISPR-associated endonuclease Cas1</fullName>
        <ecNumber evidence="10">3.1.-.-</ecNumber>
    </recommendedName>
</protein>
<dbReference type="InterPro" id="IPR002729">
    <property type="entry name" value="CRISPR-assoc_Cas1"/>
</dbReference>
<name>A0ABQ4NC70_9BACL</name>
<keyword evidence="3 10" id="KW-0255">Endonuclease</keyword>
<dbReference type="NCBIfam" id="TIGR03640">
    <property type="entry name" value="cas1_DVULG"/>
    <property type="match status" value="1"/>
</dbReference>
<dbReference type="InterPro" id="IPR042211">
    <property type="entry name" value="CRISPR-assoc_Cas1_N"/>
</dbReference>
<evidence type="ECO:0000256" key="8">
    <source>
        <dbReference type="ARBA" id="ARBA00023211"/>
    </source>
</evidence>
<feature type="binding site" evidence="10">
    <location>
        <position position="166"/>
    </location>
    <ligand>
        <name>Mn(2+)</name>
        <dbReference type="ChEBI" id="CHEBI:29035"/>
    </ligand>
</feature>
<proteinExistence type="inferred from homology"/>
<dbReference type="InterPro" id="IPR050646">
    <property type="entry name" value="Cas1"/>
</dbReference>
<dbReference type="EC" id="3.1.-.-" evidence="10"/>
<comment type="function">
    <text evidence="10">CRISPR (clustered regularly interspaced short palindromic repeat), is an adaptive immune system that provides protection against mobile genetic elements (viruses, transposable elements and conjugative plasmids). CRISPR clusters contain spacers, sequences complementary to antecedent mobile elements, and target invading nucleic acids. CRISPR clusters are transcribed and processed into CRISPR RNA (crRNA). Acts as a dsDNA endonuclease. Involved in the integration of spacer DNA into the CRISPR cassette.</text>
</comment>
<dbReference type="InterPro" id="IPR019856">
    <property type="entry name" value="CRISPR-assoc_Cas1_DVULG"/>
</dbReference>
<evidence type="ECO:0000256" key="4">
    <source>
        <dbReference type="ARBA" id="ARBA00022801"/>
    </source>
</evidence>
<dbReference type="InterPro" id="IPR042206">
    <property type="entry name" value="CRISPR-assoc_Cas1_C"/>
</dbReference>
<feature type="binding site" evidence="10">
    <location>
        <position position="234"/>
    </location>
    <ligand>
        <name>Mn(2+)</name>
        <dbReference type="ChEBI" id="CHEBI:29035"/>
    </ligand>
</feature>
<accession>A0ABQ4NC70</accession>
<evidence type="ECO:0000256" key="3">
    <source>
        <dbReference type="ARBA" id="ARBA00022759"/>
    </source>
</evidence>
<comment type="subunit">
    <text evidence="9 10">Homodimer, forms a heterotetramer with a Cas2 homodimer.</text>
</comment>
<sequence length="344" mass="39336">MKKLLNTLFVTMPDTYLARDGENVVIRKDEEVVARYPLHNLEAICTFGYAGVSPALMGACAERRIALTFMTRSGRFLARVIGEDKGNVVLRKEQYRISDDERRSALIARNMIIGKLYNSKWILERAIRDYSLRIDADRIKRVSVSLSETMKLVRGAENLDVLRGLEGTAAVQYNSVFDQLILQQKEHFFFHGRNKRPPLDNVNALLSFTYTLLANEVKAALEAVGLDAYVGFLHRDRPGRASLALDVMEELRSVYADRLALSLINKKLINEKGFHKKENGAVVMDDDTRKIILKSWQERKQEKIVHPYLNEKYPGGLSLMRRRCFWPEPFGAILTNTPHFCGSR</sequence>
<organism evidence="11 12">
    <name type="scientific">Paenibacillus cisolokensis</name>
    <dbReference type="NCBI Taxonomy" id="1658519"/>
    <lineage>
        <taxon>Bacteria</taxon>
        <taxon>Bacillati</taxon>
        <taxon>Bacillota</taxon>
        <taxon>Bacilli</taxon>
        <taxon>Bacillales</taxon>
        <taxon>Paenibacillaceae</taxon>
        <taxon>Paenibacillus</taxon>
    </lineage>
</organism>
<comment type="cofactor">
    <cofactor evidence="10">
        <name>Mg(2+)</name>
        <dbReference type="ChEBI" id="CHEBI:18420"/>
    </cofactor>
    <cofactor evidence="10">
        <name>Mn(2+)</name>
        <dbReference type="ChEBI" id="CHEBI:29035"/>
    </cofactor>
</comment>
<reference evidence="11 12" key="1">
    <citation type="submission" date="2021-04" db="EMBL/GenBank/DDBJ databases">
        <title>Draft genome sequence of Paenibacillus cisolokensis, LC2-13A.</title>
        <authorList>
            <person name="Uke A."/>
            <person name="Chhe C."/>
            <person name="Baramee S."/>
            <person name="Kosugi A."/>
        </authorList>
    </citation>
    <scope>NUCLEOTIDE SEQUENCE [LARGE SCALE GENOMIC DNA]</scope>
    <source>
        <strain evidence="11 12">LC2-13A</strain>
    </source>
</reference>
<feature type="binding site" evidence="10">
    <location>
        <position position="249"/>
    </location>
    <ligand>
        <name>Mn(2+)</name>
        <dbReference type="ChEBI" id="CHEBI:29035"/>
    </ligand>
</feature>
<evidence type="ECO:0000256" key="7">
    <source>
        <dbReference type="ARBA" id="ARBA00023125"/>
    </source>
</evidence>
<evidence type="ECO:0000256" key="5">
    <source>
        <dbReference type="ARBA" id="ARBA00022842"/>
    </source>
</evidence>
<dbReference type="NCBIfam" id="TIGR00287">
    <property type="entry name" value="cas1"/>
    <property type="match status" value="1"/>
</dbReference>
<dbReference type="Pfam" id="PF01867">
    <property type="entry name" value="Cas_Cas1"/>
    <property type="match status" value="1"/>
</dbReference>
<keyword evidence="2 10" id="KW-0479">Metal-binding</keyword>
<dbReference type="GO" id="GO:0004519">
    <property type="term" value="F:endonuclease activity"/>
    <property type="evidence" value="ECO:0007669"/>
    <property type="project" value="UniProtKB-KW"/>
</dbReference>
<dbReference type="PANTHER" id="PTHR34353">
    <property type="entry name" value="CRISPR-ASSOCIATED ENDONUCLEASE CAS1 1"/>
    <property type="match status" value="1"/>
</dbReference>
<keyword evidence="1 10" id="KW-0540">Nuclease</keyword>
<keyword evidence="7 10" id="KW-0238">DNA-binding</keyword>
<keyword evidence="6 10" id="KW-0051">Antiviral defense</keyword>
<evidence type="ECO:0000313" key="11">
    <source>
        <dbReference type="EMBL" id="GIQ65811.1"/>
    </source>
</evidence>
<keyword evidence="4 10" id="KW-0378">Hydrolase</keyword>
<comment type="similarity">
    <text evidence="10">Belongs to the CRISPR-associated endonuclease Cas1 family.</text>
</comment>
<gene>
    <name evidence="10 11" type="primary">cas1</name>
    <name evidence="11" type="ORF">PACILC2_43790</name>
</gene>
<dbReference type="Gene3D" id="3.100.10.20">
    <property type="entry name" value="CRISPR-associated endonuclease Cas1, N-terminal domain"/>
    <property type="match status" value="1"/>
</dbReference>
<evidence type="ECO:0000256" key="9">
    <source>
        <dbReference type="ARBA" id="ARBA00038592"/>
    </source>
</evidence>